<dbReference type="Proteomes" id="UP000813461">
    <property type="component" value="Unassembled WGS sequence"/>
</dbReference>
<reference evidence="1" key="1">
    <citation type="journal article" date="2021" name="Nat. Commun.">
        <title>Genetic determinants of endophytism in the Arabidopsis root mycobiome.</title>
        <authorList>
            <person name="Mesny F."/>
            <person name="Miyauchi S."/>
            <person name="Thiergart T."/>
            <person name="Pickel B."/>
            <person name="Atanasova L."/>
            <person name="Karlsson M."/>
            <person name="Huettel B."/>
            <person name="Barry K.W."/>
            <person name="Haridas S."/>
            <person name="Chen C."/>
            <person name="Bauer D."/>
            <person name="Andreopoulos W."/>
            <person name="Pangilinan J."/>
            <person name="LaButti K."/>
            <person name="Riley R."/>
            <person name="Lipzen A."/>
            <person name="Clum A."/>
            <person name="Drula E."/>
            <person name="Henrissat B."/>
            <person name="Kohler A."/>
            <person name="Grigoriev I.V."/>
            <person name="Martin F.M."/>
            <person name="Hacquard S."/>
        </authorList>
    </citation>
    <scope>NUCLEOTIDE SEQUENCE</scope>
    <source>
        <strain evidence="1">MPI-SDFR-AT-0120</strain>
    </source>
</reference>
<keyword evidence="2" id="KW-1185">Reference proteome</keyword>
<comment type="caution">
    <text evidence="1">The sequence shown here is derived from an EMBL/GenBank/DDBJ whole genome shotgun (WGS) entry which is preliminary data.</text>
</comment>
<proteinExistence type="predicted"/>
<evidence type="ECO:0000313" key="2">
    <source>
        <dbReference type="Proteomes" id="UP000813461"/>
    </source>
</evidence>
<protein>
    <submittedName>
        <fullName evidence="1">Uncharacterized protein</fullName>
    </submittedName>
</protein>
<organism evidence="1 2">
    <name type="scientific">Paraphoma chrysanthemicola</name>
    <dbReference type="NCBI Taxonomy" id="798071"/>
    <lineage>
        <taxon>Eukaryota</taxon>
        <taxon>Fungi</taxon>
        <taxon>Dikarya</taxon>
        <taxon>Ascomycota</taxon>
        <taxon>Pezizomycotina</taxon>
        <taxon>Dothideomycetes</taxon>
        <taxon>Pleosporomycetidae</taxon>
        <taxon>Pleosporales</taxon>
        <taxon>Pleosporineae</taxon>
        <taxon>Phaeosphaeriaceae</taxon>
        <taxon>Paraphoma</taxon>
    </lineage>
</organism>
<name>A0A8K0VS11_9PLEO</name>
<dbReference type="AlphaFoldDB" id="A0A8K0VS11"/>
<dbReference type="EMBL" id="JAGMVJ010000034">
    <property type="protein sequence ID" value="KAH7067718.1"/>
    <property type="molecule type" value="Genomic_DNA"/>
</dbReference>
<evidence type="ECO:0000313" key="1">
    <source>
        <dbReference type="EMBL" id="KAH7067718.1"/>
    </source>
</evidence>
<accession>A0A8K0VS11</accession>
<gene>
    <name evidence="1" type="ORF">FB567DRAFT_599370</name>
</gene>
<dbReference type="OrthoDB" id="5428863at2759"/>
<sequence>MGPPASTKRRSFEAFQLVGINGRHPETIYDRLAEYYERELRFDTDILHAFSGMFRVYSRHKEGPYIVHFYGLPIIVSNSQAQIVSGARSTACDSFALGLAWRVYVKFSGGESIYRLDTRNNPFPSWSWANFKAAQPNAVPGSIHFYPREMYNQISKLPEKFSLHVYHSSGRRLSLDEFVSQPDDYDQFLPLIEITSIVTPGRLTRKCNDIPEFSTIRGTVHLHERYESIVGEVFALFVTRWGELTSRQDVGETYEGLAIHLLVTKKSDTKYDRFGPECEYRLVGVLEATFESPLVGSSLLLQTDEEMLSAITDGQPGSWQTLRLV</sequence>